<evidence type="ECO:0000256" key="1">
    <source>
        <dbReference type="ARBA" id="ARBA00022737"/>
    </source>
</evidence>
<evidence type="ECO:0000313" key="5">
    <source>
        <dbReference type="Proteomes" id="UP000037510"/>
    </source>
</evidence>
<feature type="compositionally biased region" description="Acidic residues" evidence="3">
    <location>
        <begin position="14"/>
        <end position="24"/>
    </location>
</feature>
<accession>A0A0L7KEN5</accession>
<dbReference type="PANTHER" id="PTHR15081:SF1">
    <property type="entry name" value="NUCLEAR AUTOANTIGENIC SPERM PROTEIN"/>
    <property type="match status" value="1"/>
</dbReference>
<feature type="region of interest" description="Disordered" evidence="3">
    <location>
        <begin position="1"/>
        <end position="66"/>
    </location>
</feature>
<keyword evidence="5" id="KW-1185">Reference proteome</keyword>
<gene>
    <name evidence="4" type="ORF">OBRU01_25209</name>
</gene>
<dbReference type="GO" id="GO:0006335">
    <property type="term" value="P:DNA replication-dependent chromatin assembly"/>
    <property type="evidence" value="ECO:0007669"/>
    <property type="project" value="TreeGrafter"/>
</dbReference>
<reference evidence="4 5" key="1">
    <citation type="journal article" date="2015" name="Genome Biol. Evol.">
        <title>The genome of winter moth (Operophtera brumata) provides a genomic perspective on sexual dimorphism and phenology.</title>
        <authorList>
            <person name="Derks M.F."/>
            <person name="Smit S."/>
            <person name="Salis L."/>
            <person name="Schijlen E."/>
            <person name="Bossers A."/>
            <person name="Mateman C."/>
            <person name="Pijl A.S."/>
            <person name="de Ridder D."/>
            <person name="Groenen M.A."/>
            <person name="Visser M.E."/>
            <person name="Megens H.J."/>
        </authorList>
    </citation>
    <scope>NUCLEOTIDE SEQUENCE [LARGE SCALE GENOMIC DNA]</scope>
    <source>
        <strain evidence="4">WM2013NL</strain>
        <tissue evidence="4">Head and thorax</tissue>
    </source>
</reference>
<evidence type="ECO:0000313" key="4">
    <source>
        <dbReference type="EMBL" id="KOB61576.1"/>
    </source>
</evidence>
<dbReference type="STRING" id="104452.A0A0L7KEN5"/>
<dbReference type="Proteomes" id="UP000037510">
    <property type="component" value="Unassembled WGS sequence"/>
</dbReference>
<evidence type="ECO:0000256" key="3">
    <source>
        <dbReference type="SAM" id="MobiDB-lite"/>
    </source>
</evidence>
<dbReference type="AlphaFoldDB" id="A0A0L7KEN5"/>
<proteinExistence type="predicted"/>
<feature type="non-terminal residue" evidence="4">
    <location>
        <position position="1"/>
    </location>
</feature>
<sequence>HTSESYQTVLYSIEQEEGENGEAAEGEKTGEAEAVKENGEASSVEKSEAESTTKKEGKSPTKSEADILFRRVQEGGGDGARALLADVHLALGEVALESETYDKAVLDMHAITHFKNAANILGTRIKALENPRAADDATVKKYTTADPGYSIEGEIKELKELLPEIQEKIQDMMDYKAEVRPCDCIEETRKMLRGMILKEKHRPECQV</sequence>
<organism evidence="4 5">
    <name type="scientific">Operophtera brumata</name>
    <name type="common">Winter moth</name>
    <name type="synonym">Phalaena brumata</name>
    <dbReference type="NCBI Taxonomy" id="104452"/>
    <lineage>
        <taxon>Eukaryota</taxon>
        <taxon>Metazoa</taxon>
        <taxon>Ecdysozoa</taxon>
        <taxon>Arthropoda</taxon>
        <taxon>Hexapoda</taxon>
        <taxon>Insecta</taxon>
        <taxon>Pterygota</taxon>
        <taxon>Neoptera</taxon>
        <taxon>Endopterygota</taxon>
        <taxon>Lepidoptera</taxon>
        <taxon>Glossata</taxon>
        <taxon>Ditrysia</taxon>
        <taxon>Geometroidea</taxon>
        <taxon>Geometridae</taxon>
        <taxon>Larentiinae</taxon>
        <taxon>Operophtera</taxon>
    </lineage>
</organism>
<dbReference type="PANTHER" id="PTHR15081">
    <property type="entry name" value="NUCLEAR AUTOANTIGENIC SPERM PROTEIN NASP -RELATED"/>
    <property type="match status" value="1"/>
</dbReference>
<feature type="compositionally biased region" description="Basic and acidic residues" evidence="3">
    <location>
        <begin position="25"/>
        <end position="66"/>
    </location>
</feature>
<dbReference type="GO" id="GO:0034080">
    <property type="term" value="P:CENP-A containing chromatin assembly"/>
    <property type="evidence" value="ECO:0007669"/>
    <property type="project" value="TreeGrafter"/>
</dbReference>
<dbReference type="GO" id="GO:0005654">
    <property type="term" value="C:nucleoplasm"/>
    <property type="evidence" value="ECO:0007669"/>
    <property type="project" value="TreeGrafter"/>
</dbReference>
<name>A0A0L7KEN5_OPEBR</name>
<dbReference type="InterPro" id="IPR051730">
    <property type="entry name" value="NASP-like"/>
</dbReference>
<evidence type="ECO:0000256" key="2">
    <source>
        <dbReference type="ARBA" id="ARBA00022803"/>
    </source>
</evidence>
<keyword evidence="1" id="KW-0677">Repeat</keyword>
<protein>
    <submittedName>
        <fullName evidence="4">Putative nuclear autoantigenic sperm protein</fullName>
    </submittedName>
</protein>
<feature type="compositionally biased region" description="Polar residues" evidence="3">
    <location>
        <begin position="1"/>
        <end position="10"/>
    </location>
</feature>
<comment type="caution">
    <text evidence="4">The sequence shown here is derived from an EMBL/GenBank/DDBJ whole genome shotgun (WGS) entry which is preliminary data.</text>
</comment>
<keyword evidence="2" id="KW-0802">TPR repeat</keyword>
<dbReference type="GO" id="GO:0042393">
    <property type="term" value="F:histone binding"/>
    <property type="evidence" value="ECO:0007669"/>
    <property type="project" value="TreeGrafter"/>
</dbReference>
<dbReference type="EMBL" id="JTDY01010045">
    <property type="protein sequence ID" value="KOB61576.1"/>
    <property type="molecule type" value="Genomic_DNA"/>
</dbReference>